<gene>
    <name evidence="1" type="ORF">ACE1CA_23130</name>
</gene>
<evidence type="ECO:0000313" key="2">
    <source>
        <dbReference type="Proteomes" id="UP001576780"/>
    </source>
</evidence>
<organism evidence="1 2">
    <name type="scientific">Floridaenema evergladense BLCC-F167</name>
    <dbReference type="NCBI Taxonomy" id="3153639"/>
    <lineage>
        <taxon>Bacteria</taxon>
        <taxon>Bacillati</taxon>
        <taxon>Cyanobacteriota</taxon>
        <taxon>Cyanophyceae</taxon>
        <taxon>Oscillatoriophycideae</taxon>
        <taxon>Aerosakkonematales</taxon>
        <taxon>Aerosakkonemataceae</taxon>
        <taxon>Floridanema</taxon>
        <taxon>Floridanema evergladense</taxon>
    </lineage>
</organism>
<dbReference type="EMBL" id="JBHFNT010000212">
    <property type="protein sequence ID" value="MFB2837431.1"/>
    <property type="molecule type" value="Genomic_DNA"/>
</dbReference>
<dbReference type="InterPro" id="IPR002636">
    <property type="entry name" value="DUF29"/>
</dbReference>
<name>A0ABV4WR87_9CYAN</name>
<keyword evidence="2" id="KW-1185">Reference proteome</keyword>
<protein>
    <submittedName>
        <fullName evidence="1">DUF29 domain-containing protein</fullName>
    </submittedName>
</protein>
<dbReference type="PANTHER" id="PTHR34235">
    <property type="entry name" value="SLR1203 PROTEIN-RELATED"/>
    <property type="match status" value="1"/>
</dbReference>
<reference evidence="1 2" key="1">
    <citation type="submission" date="2024-09" db="EMBL/GenBank/DDBJ databases">
        <title>Floridaenema gen nov. (Aerosakkonemataceae, Aerosakkonematales ord. nov., Cyanobacteria) from benthic tropical and subtropical fresh waters, with the description of four new species.</title>
        <authorList>
            <person name="Moretto J.A."/>
            <person name="Berthold D.E."/>
            <person name="Lefler F.W."/>
            <person name="Huang I.-S."/>
            <person name="Laughinghouse H. IV."/>
        </authorList>
    </citation>
    <scope>NUCLEOTIDE SEQUENCE [LARGE SCALE GENOMIC DNA]</scope>
    <source>
        <strain evidence="1 2">BLCC-F167</strain>
    </source>
</reference>
<comment type="caution">
    <text evidence="1">The sequence shown here is derived from an EMBL/GenBank/DDBJ whole genome shotgun (WGS) entry which is preliminary data.</text>
</comment>
<dbReference type="Gene3D" id="1.20.1220.20">
    <property type="entry name" value="Uncharcterised protein PF01724"/>
    <property type="match status" value="1"/>
</dbReference>
<sequence length="154" mass="18297">MIPEITQSSLYDRDFALWLEDTAAKLKARDIHNLDWDNLVEEIEALGISQKHEVESRLKTILTHILKRCYVPLPDCFRGWQVTIRTQRNDLNRLLKKAPSLRNHLLAEFEEIYQEALSEVEEEYPETKFPQTWQFSNDLQAILTEILWQNEDEL</sequence>
<accession>A0ABV4WR87</accession>
<dbReference type="RefSeq" id="WP_413279780.1">
    <property type="nucleotide sequence ID" value="NZ_JBHFNT010000212.1"/>
</dbReference>
<dbReference type="PANTHER" id="PTHR34235:SF4">
    <property type="entry name" value="SLR0291 PROTEIN"/>
    <property type="match status" value="1"/>
</dbReference>
<evidence type="ECO:0000313" key="1">
    <source>
        <dbReference type="EMBL" id="MFB2837431.1"/>
    </source>
</evidence>
<proteinExistence type="predicted"/>
<dbReference type="Proteomes" id="UP001576780">
    <property type="component" value="Unassembled WGS sequence"/>
</dbReference>
<dbReference type="Pfam" id="PF01724">
    <property type="entry name" value="DUF29"/>
    <property type="match status" value="1"/>
</dbReference>